<organism evidence="1 2">
    <name type="scientific">Scortum barcoo</name>
    <name type="common">barcoo grunter</name>
    <dbReference type="NCBI Taxonomy" id="214431"/>
    <lineage>
        <taxon>Eukaryota</taxon>
        <taxon>Metazoa</taxon>
        <taxon>Chordata</taxon>
        <taxon>Craniata</taxon>
        <taxon>Vertebrata</taxon>
        <taxon>Euteleostomi</taxon>
        <taxon>Actinopterygii</taxon>
        <taxon>Neopterygii</taxon>
        <taxon>Teleostei</taxon>
        <taxon>Neoteleostei</taxon>
        <taxon>Acanthomorphata</taxon>
        <taxon>Eupercaria</taxon>
        <taxon>Centrarchiformes</taxon>
        <taxon>Terapontoidei</taxon>
        <taxon>Terapontidae</taxon>
        <taxon>Scortum</taxon>
    </lineage>
</organism>
<protein>
    <submittedName>
        <fullName evidence="1">Uncharacterized protein</fullName>
    </submittedName>
</protein>
<dbReference type="EMBL" id="CM041553">
    <property type="protein sequence ID" value="KAI3352821.1"/>
    <property type="molecule type" value="Genomic_DNA"/>
</dbReference>
<gene>
    <name evidence="1" type="ORF">L3Q82_019395</name>
</gene>
<comment type="caution">
    <text evidence="1">The sequence shown here is derived from an EMBL/GenBank/DDBJ whole genome shotgun (WGS) entry which is preliminary data.</text>
</comment>
<reference evidence="1" key="1">
    <citation type="submission" date="2022-04" db="EMBL/GenBank/DDBJ databases">
        <title>Jade perch genome.</title>
        <authorList>
            <person name="Chao B."/>
        </authorList>
    </citation>
    <scope>NUCLEOTIDE SEQUENCE</scope>
    <source>
        <strain evidence="1">CB-2022</strain>
    </source>
</reference>
<evidence type="ECO:0000313" key="1">
    <source>
        <dbReference type="EMBL" id="KAI3352821.1"/>
    </source>
</evidence>
<proteinExistence type="predicted"/>
<name>A0ACB8VBI7_9TELE</name>
<keyword evidence="2" id="KW-1185">Reference proteome</keyword>
<evidence type="ECO:0000313" key="2">
    <source>
        <dbReference type="Proteomes" id="UP000831701"/>
    </source>
</evidence>
<accession>A0ACB8VBI7</accession>
<sequence length="1065" mass="120089">MNSILTYVSLWSRSDQQRGAEQCVRMELEEKNPDPKYGESRKFDPNFKGPLHNRGCTDILCCILFILALLGYFAVGILAWSQGDPRKVIYPTDSRGQFCGQAGTPLEKKPFLFYFNILKCASPLVLLEFQCPTTQLCVESCPDRHLTLVKAKISSKDREYYKQFCKEGVNFNKLSPPELLRDGLCPAMLMPSKPFTRRCLPALGTLKGGVVVVGNETTIDDGQGVNINATDVLEASKKSNVVVEARQVAMRIFEDYTQSWHWILLGLVIAMVVSLIFIVLLRYLAGIMVWVMIVLVILVIGYGIFHCYMEFASLKGEPGANVTIRDLGLQTDFSVYLQIRQTWLAFIIILAIVEVVIILLLIFLRKRILIAIALIKEASRAVGHVMSSLFYPLLTFALLAIVIAYWAITAVYPFIYPDVHSFSLTVLTSFLSTSSEQVYKVFNSSECEYSRQTCDPKSVVPTCFKETIIVPVPKKTKILCLNDYRPLSKLMDLGLNSALCDWILNFLTGRPQAVRMGSTTSSTLILNTGAPQGCVLSPLLYSLFTHDCVATHSSNTNVKFTDNIGLITGDDDTAYREVRALTFWCQDNNLHLNVSRTKELDFRQREEHVPLSINGTMVEESQQLQAAEAQHGLKDPLQLLQTFNTSNASAECPDAECLFAFYGGETLYHKYLILFQFYNVFLFFWCANFVTALGQVTLSGAFASYYWAFKKPEDIPAFPIFSSLGRALRYHTGSLAFGSLILSMVQIIRVILEYLDHKLQGAQNKAAKFLLSCMKCCFWCLEKCIKFLNRNAYIMIAIYGKSFCPSARDAFFLLMRNIVRVAVLDKVTDFLLFLGKLLIVGIVGIFSFFFFSGRIKAVEEAAPSLNYYWVPILTVVVGSYLIAHGFFSVYAMCVDTLFLCFCEDLERNDGSSEKPYFMSPELHEILSKTKRLEEDSGVEQADSAKPMDEVKLEEETPLQQHQDGKIQLIQQTVLKQDNEEEEPLKSKIDDEEPKEEKNEEQKADEADKKEEAEAEEAAEKQELQQGEKTEKAPPPAVEAEKIEAGEKKEEKEETQEETPPSAPQE</sequence>
<dbReference type="Proteomes" id="UP000831701">
    <property type="component" value="Chromosome 23"/>
</dbReference>